<evidence type="ECO:0000313" key="2">
    <source>
        <dbReference type="EMBL" id="KAK5775724.1"/>
    </source>
</evidence>
<feature type="compositionally biased region" description="Basic and acidic residues" evidence="1">
    <location>
        <begin position="268"/>
        <end position="279"/>
    </location>
</feature>
<reference evidence="2 3" key="1">
    <citation type="submission" date="2023-03" db="EMBL/GenBank/DDBJ databases">
        <title>WGS of Gossypium arboreum.</title>
        <authorList>
            <person name="Yu D."/>
        </authorList>
    </citation>
    <scope>NUCLEOTIDE SEQUENCE [LARGE SCALE GENOMIC DNA]</scope>
    <source>
        <tissue evidence="2">Leaf</tissue>
    </source>
</reference>
<sequence>MLKRNFHPKYRISLLSQEDLGKQVYKTISKLNWETFYTHPGSYSPSLVRESYANLYNHELEFIFIREGLIQWETKKRNKLYNTKVDVGEHSKFIDDITDEKLDLLTGILVFPSLVMLLCEQRGIAPHVGEEVLENKGPINEASVERMTHGKDTPILKKVETISDNEKEEESKDTEECLQKIDSLFEDGNCTDQEDIVVEKEVAAAEEEVVVEVEEVAKNEKEKEKEDSVEKTVTAPVSMGANIDNLEQTGVRLVEVAEDAVGDTEVELKIEEQSKDRAKPKEKKRKRSKDKKRRMRRKGGERNIM</sequence>
<protein>
    <submittedName>
        <fullName evidence="2">Uncharacterized protein</fullName>
    </submittedName>
</protein>
<accession>A0ABR0MP26</accession>
<gene>
    <name evidence="2" type="ORF">PVK06_043657</name>
</gene>
<comment type="caution">
    <text evidence="2">The sequence shown here is derived from an EMBL/GenBank/DDBJ whole genome shotgun (WGS) entry which is preliminary data.</text>
</comment>
<organism evidence="2 3">
    <name type="scientific">Gossypium arboreum</name>
    <name type="common">Tree cotton</name>
    <name type="synonym">Gossypium nanking</name>
    <dbReference type="NCBI Taxonomy" id="29729"/>
    <lineage>
        <taxon>Eukaryota</taxon>
        <taxon>Viridiplantae</taxon>
        <taxon>Streptophyta</taxon>
        <taxon>Embryophyta</taxon>
        <taxon>Tracheophyta</taxon>
        <taxon>Spermatophyta</taxon>
        <taxon>Magnoliopsida</taxon>
        <taxon>eudicotyledons</taxon>
        <taxon>Gunneridae</taxon>
        <taxon>Pentapetalae</taxon>
        <taxon>rosids</taxon>
        <taxon>malvids</taxon>
        <taxon>Malvales</taxon>
        <taxon>Malvaceae</taxon>
        <taxon>Malvoideae</taxon>
        <taxon>Gossypium</taxon>
    </lineage>
</organism>
<dbReference type="Proteomes" id="UP001358586">
    <property type="component" value="Chromosome 12"/>
</dbReference>
<evidence type="ECO:0000256" key="1">
    <source>
        <dbReference type="SAM" id="MobiDB-lite"/>
    </source>
</evidence>
<proteinExistence type="predicted"/>
<dbReference type="EMBL" id="JARKNE010000012">
    <property type="protein sequence ID" value="KAK5775724.1"/>
    <property type="molecule type" value="Genomic_DNA"/>
</dbReference>
<evidence type="ECO:0000313" key="3">
    <source>
        <dbReference type="Proteomes" id="UP001358586"/>
    </source>
</evidence>
<feature type="region of interest" description="Disordered" evidence="1">
    <location>
        <begin position="268"/>
        <end position="305"/>
    </location>
</feature>
<feature type="compositionally biased region" description="Basic residues" evidence="1">
    <location>
        <begin position="280"/>
        <end position="297"/>
    </location>
</feature>
<name>A0ABR0MP26_GOSAR</name>
<keyword evidence="3" id="KW-1185">Reference proteome</keyword>